<feature type="chain" id="PRO_5032339112" description="Laccase" evidence="2">
    <location>
        <begin position="22"/>
        <end position="312"/>
    </location>
</feature>
<dbReference type="AlphaFoldDB" id="A0A835QM45"/>
<evidence type="ECO:0000313" key="6">
    <source>
        <dbReference type="Proteomes" id="UP000639772"/>
    </source>
</evidence>
<dbReference type="SUPFAM" id="SSF49503">
    <property type="entry name" value="Cupredoxins"/>
    <property type="match status" value="2"/>
</dbReference>
<dbReference type="InterPro" id="IPR001117">
    <property type="entry name" value="Cu-oxidase_2nd"/>
</dbReference>
<dbReference type="Gene3D" id="2.60.40.420">
    <property type="entry name" value="Cupredoxins - blue copper proteins"/>
    <property type="match status" value="2"/>
</dbReference>
<evidence type="ECO:0008006" key="7">
    <source>
        <dbReference type="Google" id="ProtNLM"/>
    </source>
</evidence>
<comment type="similarity">
    <text evidence="1">Belongs to the multicopper oxidase family.</text>
</comment>
<dbReference type="EMBL" id="JADCNM010000008">
    <property type="protein sequence ID" value="KAG0471123.1"/>
    <property type="molecule type" value="Genomic_DNA"/>
</dbReference>
<keyword evidence="2" id="KW-0732">Signal</keyword>
<dbReference type="InterPro" id="IPR045087">
    <property type="entry name" value="Cu-oxidase_fam"/>
</dbReference>
<evidence type="ECO:0000256" key="1">
    <source>
        <dbReference type="ARBA" id="ARBA00010609"/>
    </source>
</evidence>
<organism evidence="5 6">
    <name type="scientific">Vanilla planifolia</name>
    <name type="common">Vanilla</name>
    <dbReference type="NCBI Taxonomy" id="51239"/>
    <lineage>
        <taxon>Eukaryota</taxon>
        <taxon>Viridiplantae</taxon>
        <taxon>Streptophyta</taxon>
        <taxon>Embryophyta</taxon>
        <taxon>Tracheophyta</taxon>
        <taxon>Spermatophyta</taxon>
        <taxon>Magnoliopsida</taxon>
        <taxon>Liliopsida</taxon>
        <taxon>Asparagales</taxon>
        <taxon>Orchidaceae</taxon>
        <taxon>Vanilloideae</taxon>
        <taxon>Vanilleae</taxon>
        <taxon>Vanilla</taxon>
    </lineage>
</organism>
<proteinExistence type="inferred from homology"/>
<dbReference type="Pfam" id="PF00394">
    <property type="entry name" value="Cu-oxidase"/>
    <property type="match status" value="1"/>
</dbReference>
<dbReference type="InterPro" id="IPR011707">
    <property type="entry name" value="Cu-oxidase-like_N"/>
</dbReference>
<name>A0A835QM45_VANPL</name>
<dbReference type="FunFam" id="2.60.40.420:FF:000045">
    <property type="entry name" value="Laccase 2"/>
    <property type="match status" value="1"/>
</dbReference>
<dbReference type="PANTHER" id="PTHR11709">
    <property type="entry name" value="MULTI-COPPER OXIDASE"/>
    <property type="match status" value="1"/>
</dbReference>
<comment type="caution">
    <text evidence="5">The sequence shown here is derived from an EMBL/GenBank/DDBJ whole genome shotgun (WGS) entry which is preliminary data.</text>
</comment>
<dbReference type="GO" id="GO:0005507">
    <property type="term" value="F:copper ion binding"/>
    <property type="evidence" value="ECO:0007669"/>
    <property type="project" value="InterPro"/>
</dbReference>
<sequence>MSSPYALLFFLSLLLAFSVESKLQHIKWEIRYSNRSPDCFTKLSITINGLTPGPTITATEGDTLVIVATNGLFTENTSIHWHGIHPLQNGAPWSDGTDGVTQCPIPPGETFTYRFVVDRAGTYMYHGHHKMQRSAGLHGLIRVLVQEGTREPFEYDEEKSLVLNDWWHRSTYEQEIGLSSLNFNWIGEPDSLLKNGRGRYNCSLAGPLDACNVTNPECSPAALAVMPGKTYRLRIANVASLSALNLEIEGHKMTIAEADGYYVKPVVVKNLNTYSGETYSVILKAEQPPSRNYWVALNVVGRKPKRRQEPPS</sequence>
<dbReference type="InterPro" id="IPR008972">
    <property type="entry name" value="Cupredoxin"/>
</dbReference>
<evidence type="ECO:0000256" key="2">
    <source>
        <dbReference type="SAM" id="SignalP"/>
    </source>
</evidence>
<feature type="domain" description="Plastocyanin-like" evidence="3">
    <location>
        <begin position="160"/>
        <end position="301"/>
    </location>
</feature>
<dbReference type="PANTHER" id="PTHR11709:SF218">
    <property type="entry name" value="L-ASCORBATE OXIDASE"/>
    <property type="match status" value="1"/>
</dbReference>
<reference evidence="5 6" key="1">
    <citation type="journal article" date="2020" name="Nat. Food">
        <title>A phased Vanilla planifolia genome enables genetic improvement of flavour and production.</title>
        <authorList>
            <person name="Hasing T."/>
            <person name="Tang H."/>
            <person name="Brym M."/>
            <person name="Khazi F."/>
            <person name="Huang T."/>
            <person name="Chambers A.H."/>
        </authorList>
    </citation>
    <scope>NUCLEOTIDE SEQUENCE [LARGE SCALE GENOMIC DNA]</scope>
    <source>
        <tissue evidence="5">Leaf</tissue>
    </source>
</reference>
<dbReference type="GO" id="GO:0016491">
    <property type="term" value="F:oxidoreductase activity"/>
    <property type="evidence" value="ECO:0007669"/>
    <property type="project" value="TreeGrafter"/>
</dbReference>
<feature type="domain" description="Plastocyanin-like" evidence="4">
    <location>
        <begin position="30"/>
        <end position="144"/>
    </location>
</feature>
<dbReference type="OrthoDB" id="2121828at2759"/>
<accession>A0A835QM45</accession>
<feature type="signal peptide" evidence="2">
    <location>
        <begin position="1"/>
        <end position="21"/>
    </location>
</feature>
<evidence type="ECO:0000259" key="4">
    <source>
        <dbReference type="Pfam" id="PF07732"/>
    </source>
</evidence>
<protein>
    <recommendedName>
        <fullName evidence="7">Laccase</fullName>
    </recommendedName>
</protein>
<dbReference type="Pfam" id="PF07732">
    <property type="entry name" value="Cu-oxidase_3"/>
    <property type="match status" value="1"/>
</dbReference>
<evidence type="ECO:0000313" key="5">
    <source>
        <dbReference type="EMBL" id="KAG0471123.1"/>
    </source>
</evidence>
<evidence type="ECO:0000259" key="3">
    <source>
        <dbReference type="Pfam" id="PF00394"/>
    </source>
</evidence>
<dbReference type="Proteomes" id="UP000639772">
    <property type="component" value="Unassembled WGS sequence"/>
</dbReference>
<gene>
    <name evidence="5" type="ORF">HPP92_015669</name>
</gene>